<keyword evidence="2" id="KW-1185">Reference proteome</keyword>
<sequence>MDLIDPYTTIVGLVSAFASGREASQALSVAEFNSWLAEHNHQELAKVIDHNLGVAVFIKAYLNRELPQVQTKLDALTAMVEVLVERSEETDTSVVLPGEHYAKNVALLFIGRVMEIGRDTNIGYVVDELEDHLTRNQIRFNHRAVARMVEDAAGRTETAAHILQRHWDDIVLR</sequence>
<proteinExistence type="predicted"/>
<dbReference type="RefSeq" id="WP_157893919.1">
    <property type="nucleotide sequence ID" value="NZ_LT222319.1"/>
</dbReference>
<reference evidence="2" key="1">
    <citation type="submission" date="2017-11" db="EMBL/GenBank/DDBJ databases">
        <authorList>
            <person name="Blom J."/>
        </authorList>
    </citation>
    <scope>NUCLEOTIDE SEQUENCE [LARGE SCALE GENOMIC DNA]</scope>
</reference>
<evidence type="ECO:0000313" key="1">
    <source>
        <dbReference type="EMBL" id="SOS21971.1"/>
    </source>
</evidence>
<name>A0A193ST87_9PSED</name>
<organism evidence="1 2">
    <name type="scientific">Pseudomonas cerasi</name>
    <dbReference type="NCBI Taxonomy" id="1583341"/>
    <lineage>
        <taxon>Bacteria</taxon>
        <taxon>Pseudomonadati</taxon>
        <taxon>Pseudomonadota</taxon>
        <taxon>Gammaproteobacteria</taxon>
        <taxon>Pseudomonadales</taxon>
        <taxon>Pseudomonadaceae</taxon>
        <taxon>Pseudomonas</taxon>
    </lineage>
</organism>
<accession>A0A193ST87</accession>
<dbReference type="AlphaFoldDB" id="A0A193ST87"/>
<protein>
    <submittedName>
        <fullName evidence="1">Uncharacterized protein</fullName>
    </submittedName>
</protein>
<dbReference type="Proteomes" id="UP000239025">
    <property type="component" value="Chromosome 1"/>
</dbReference>
<gene>
    <name evidence="1" type="ORF">PL963_03884</name>
</gene>
<dbReference type="EMBL" id="LT963395">
    <property type="protein sequence ID" value="SOS21971.1"/>
    <property type="molecule type" value="Genomic_DNA"/>
</dbReference>
<evidence type="ECO:0000313" key="2">
    <source>
        <dbReference type="Proteomes" id="UP000239025"/>
    </source>
</evidence>